<proteinExistence type="predicted"/>
<evidence type="ECO:0000256" key="1">
    <source>
        <dbReference type="SAM" id="SignalP"/>
    </source>
</evidence>
<keyword evidence="1" id="KW-0732">Signal</keyword>
<dbReference type="EMBL" id="BAAAGE010000001">
    <property type="protein sequence ID" value="GAA0715102.1"/>
    <property type="molecule type" value="Genomic_DNA"/>
</dbReference>
<keyword evidence="3" id="KW-1185">Reference proteome</keyword>
<comment type="caution">
    <text evidence="2">The sequence shown here is derived from an EMBL/GenBank/DDBJ whole genome shotgun (WGS) entry which is preliminary data.</text>
</comment>
<reference evidence="3" key="1">
    <citation type="journal article" date="2019" name="Int. J. Syst. Evol. Microbiol.">
        <title>The Global Catalogue of Microorganisms (GCM) 10K type strain sequencing project: providing services to taxonomists for standard genome sequencing and annotation.</title>
        <authorList>
            <consortium name="The Broad Institute Genomics Platform"/>
            <consortium name="The Broad Institute Genome Sequencing Center for Infectious Disease"/>
            <person name="Wu L."/>
            <person name="Ma J."/>
        </authorList>
    </citation>
    <scope>NUCLEOTIDE SEQUENCE [LARGE SCALE GENOMIC DNA]</scope>
    <source>
        <strain evidence="3">JCM 15974</strain>
    </source>
</reference>
<dbReference type="RefSeq" id="WP_343910916.1">
    <property type="nucleotide sequence ID" value="NZ_BAAAGE010000001.1"/>
</dbReference>
<evidence type="ECO:0000313" key="3">
    <source>
        <dbReference type="Proteomes" id="UP001501758"/>
    </source>
</evidence>
<accession>A0ABP3TPV6</accession>
<feature type="chain" id="PRO_5046696387" evidence="1">
    <location>
        <begin position="21"/>
        <end position="112"/>
    </location>
</feature>
<sequence>MKKINLILILLGIFTMNIYANNNPKIDTESLKFDTVETKKDINILNDDVFTVTCSATVSYEGVVVRTFTRTASAGTLREARTMACGRAQSAANNYIAGQGGTPPTPGGGHNE</sequence>
<protein>
    <submittedName>
        <fullName evidence="2">Uncharacterized protein</fullName>
    </submittedName>
</protein>
<dbReference type="Proteomes" id="UP001501758">
    <property type="component" value="Unassembled WGS sequence"/>
</dbReference>
<name>A0ABP3TPV6_9FLAO</name>
<feature type="signal peptide" evidence="1">
    <location>
        <begin position="1"/>
        <end position="20"/>
    </location>
</feature>
<evidence type="ECO:0000313" key="2">
    <source>
        <dbReference type="EMBL" id="GAA0715102.1"/>
    </source>
</evidence>
<organism evidence="2 3">
    <name type="scientific">Aquimarina litoralis</name>
    <dbReference type="NCBI Taxonomy" id="584605"/>
    <lineage>
        <taxon>Bacteria</taxon>
        <taxon>Pseudomonadati</taxon>
        <taxon>Bacteroidota</taxon>
        <taxon>Flavobacteriia</taxon>
        <taxon>Flavobacteriales</taxon>
        <taxon>Flavobacteriaceae</taxon>
        <taxon>Aquimarina</taxon>
    </lineage>
</organism>
<gene>
    <name evidence="2" type="ORF">GCM10009430_09100</name>
</gene>